<gene>
    <name evidence="2" type="ORF">EIP91_011365</name>
</gene>
<dbReference type="EMBL" id="RWJN01000073">
    <property type="protein sequence ID" value="TCD68193.1"/>
    <property type="molecule type" value="Genomic_DNA"/>
</dbReference>
<dbReference type="PANTHER" id="PTHR40422:SF1">
    <property type="entry name" value="TRANSLATION MACHINERY-ASSOCIATED PROTEIN 17"/>
    <property type="match status" value="1"/>
</dbReference>
<evidence type="ECO:0000313" key="2">
    <source>
        <dbReference type="EMBL" id="TCD68193.1"/>
    </source>
</evidence>
<dbReference type="InterPro" id="IPR038966">
    <property type="entry name" value="TMA17"/>
</dbReference>
<evidence type="ECO:0000313" key="3">
    <source>
        <dbReference type="Proteomes" id="UP000292702"/>
    </source>
</evidence>
<dbReference type="GO" id="GO:0030674">
    <property type="term" value="F:protein-macromolecule adaptor activity"/>
    <property type="evidence" value="ECO:0007669"/>
    <property type="project" value="TreeGrafter"/>
</dbReference>
<feature type="region of interest" description="Disordered" evidence="1">
    <location>
        <begin position="86"/>
        <end position="149"/>
    </location>
</feature>
<organism evidence="2 3">
    <name type="scientific">Steccherinum ochraceum</name>
    <dbReference type="NCBI Taxonomy" id="92696"/>
    <lineage>
        <taxon>Eukaryota</taxon>
        <taxon>Fungi</taxon>
        <taxon>Dikarya</taxon>
        <taxon>Basidiomycota</taxon>
        <taxon>Agaricomycotina</taxon>
        <taxon>Agaricomycetes</taxon>
        <taxon>Polyporales</taxon>
        <taxon>Steccherinaceae</taxon>
        <taxon>Steccherinum</taxon>
    </lineage>
</organism>
<name>A0A4R0RME4_9APHY</name>
<dbReference type="GO" id="GO:0070682">
    <property type="term" value="P:proteasome regulatory particle assembly"/>
    <property type="evidence" value="ECO:0007669"/>
    <property type="project" value="InterPro"/>
</dbReference>
<keyword evidence="3" id="KW-1185">Reference proteome</keyword>
<dbReference type="PANTHER" id="PTHR40422">
    <property type="entry name" value="TRANSLATION MACHINERY-ASSOCIATED PROTEIN 17"/>
    <property type="match status" value="1"/>
</dbReference>
<proteinExistence type="predicted"/>
<accession>A0A4R0RME4</accession>
<dbReference type="Proteomes" id="UP000292702">
    <property type="component" value="Unassembled WGS sequence"/>
</dbReference>
<dbReference type="AlphaFoldDB" id="A0A4R0RME4"/>
<reference evidence="2 3" key="1">
    <citation type="submission" date="2018-11" db="EMBL/GenBank/DDBJ databases">
        <title>Genome assembly of Steccherinum ochraceum LE-BIN_3174, the white-rot fungus of the Steccherinaceae family (The Residual Polyporoid clade, Polyporales, Basidiomycota).</title>
        <authorList>
            <person name="Fedorova T.V."/>
            <person name="Glazunova O.A."/>
            <person name="Landesman E.O."/>
            <person name="Moiseenko K.V."/>
            <person name="Psurtseva N.V."/>
            <person name="Savinova O.S."/>
            <person name="Shakhova N.V."/>
            <person name="Tyazhelova T.V."/>
            <person name="Vasina D.V."/>
        </authorList>
    </citation>
    <scope>NUCLEOTIDE SEQUENCE [LARGE SCALE GENOMIC DNA]</scope>
    <source>
        <strain evidence="2 3">LE-BIN_3174</strain>
    </source>
</reference>
<sequence>MEYRPRHPQPFTVAEAARLDVPIITEEIARLEHSINHLERTQTELSEFLANEPDDEDFSQAFAENRDVIGSQKERIAMLRLALSEKGIPTNNPHYEPALPTSTSQPTPSTDRPPTIASQQISERSPQQTQRRDIPTDPTPVDDDGGIDL</sequence>
<dbReference type="STRING" id="92696.A0A4R0RME4"/>
<dbReference type="OrthoDB" id="548474at2759"/>
<feature type="compositionally biased region" description="Polar residues" evidence="1">
    <location>
        <begin position="116"/>
        <end position="129"/>
    </location>
</feature>
<comment type="caution">
    <text evidence="2">The sequence shown here is derived from an EMBL/GenBank/DDBJ whole genome shotgun (WGS) entry which is preliminary data.</text>
</comment>
<feature type="compositionally biased region" description="Low complexity" evidence="1">
    <location>
        <begin position="100"/>
        <end position="115"/>
    </location>
</feature>
<evidence type="ECO:0000256" key="1">
    <source>
        <dbReference type="SAM" id="MobiDB-lite"/>
    </source>
</evidence>
<protein>
    <submittedName>
        <fullName evidence="2">Uncharacterized protein</fullName>
    </submittedName>
</protein>
<feature type="compositionally biased region" description="Acidic residues" evidence="1">
    <location>
        <begin position="140"/>
        <end position="149"/>
    </location>
</feature>